<dbReference type="AlphaFoldDB" id="A0AAV7L7P1"/>
<evidence type="ECO:0000256" key="1">
    <source>
        <dbReference type="SAM" id="MobiDB-lite"/>
    </source>
</evidence>
<feature type="compositionally biased region" description="Basic and acidic residues" evidence="1">
    <location>
        <begin position="101"/>
        <end position="124"/>
    </location>
</feature>
<feature type="compositionally biased region" description="Basic residues" evidence="1">
    <location>
        <begin position="58"/>
        <end position="81"/>
    </location>
</feature>
<keyword evidence="3" id="KW-1185">Reference proteome</keyword>
<dbReference type="EMBL" id="JANPWB010000016">
    <property type="protein sequence ID" value="KAJ1086387.1"/>
    <property type="molecule type" value="Genomic_DNA"/>
</dbReference>
<organism evidence="2 3">
    <name type="scientific">Pleurodeles waltl</name>
    <name type="common">Iberian ribbed newt</name>
    <dbReference type="NCBI Taxonomy" id="8319"/>
    <lineage>
        <taxon>Eukaryota</taxon>
        <taxon>Metazoa</taxon>
        <taxon>Chordata</taxon>
        <taxon>Craniata</taxon>
        <taxon>Vertebrata</taxon>
        <taxon>Euteleostomi</taxon>
        <taxon>Amphibia</taxon>
        <taxon>Batrachia</taxon>
        <taxon>Caudata</taxon>
        <taxon>Salamandroidea</taxon>
        <taxon>Salamandridae</taxon>
        <taxon>Pleurodelinae</taxon>
        <taxon>Pleurodeles</taxon>
    </lineage>
</organism>
<protein>
    <submittedName>
        <fullName evidence="2">Uncharacterized protein</fullName>
    </submittedName>
</protein>
<proteinExistence type="predicted"/>
<accession>A0AAV7L7P1</accession>
<evidence type="ECO:0000313" key="2">
    <source>
        <dbReference type="EMBL" id="KAJ1086387.1"/>
    </source>
</evidence>
<name>A0AAV7L7P1_PLEWA</name>
<reference evidence="2" key="1">
    <citation type="journal article" date="2022" name="bioRxiv">
        <title>Sequencing and chromosome-scale assembly of the giantPleurodeles waltlgenome.</title>
        <authorList>
            <person name="Brown T."/>
            <person name="Elewa A."/>
            <person name="Iarovenko S."/>
            <person name="Subramanian E."/>
            <person name="Araus A.J."/>
            <person name="Petzold A."/>
            <person name="Susuki M."/>
            <person name="Suzuki K.-i.T."/>
            <person name="Hayashi T."/>
            <person name="Toyoda A."/>
            <person name="Oliveira C."/>
            <person name="Osipova E."/>
            <person name="Leigh N.D."/>
            <person name="Simon A."/>
            <person name="Yun M.H."/>
        </authorList>
    </citation>
    <scope>NUCLEOTIDE SEQUENCE</scope>
    <source>
        <strain evidence="2">20211129_DDA</strain>
        <tissue evidence="2">Liver</tissue>
    </source>
</reference>
<evidence type="ECO:0000313" key="3">
    <source>
        <dbReference type="Proteomes" id="UP001066276"/>
    </source>
</evidence>
<sequence>MLSWERSRRQGRVSLFPVKRSRTSGPPVVKRRQYVTEEETEWKERRRRIGEEQNSASRVRRRKQKTKERRRRFHTKKRRSRGTQEPATTPEGRGLQRSRPHFPESTDLEGKRKEKDRFKQREEL</sequence>
<gene>
    <name evidence="2" type="ORF">NDU88_006506</name>
</gene>
<feature type="region of interest" description="Disordered" evidence="1">
    <location>
        <begin position="1"/>
        <end position="124"/>
    </location>
</feature>
<dbReference type="Proteomes" id="UP001066276">
    <property type="component" value="Chromosome 12"/>
</dbReference>
<comment type="caution">
    <text evidence="2">The sequence shown here is derived from an EMBL/GenBank/DDBJ whole genome shotgun (WGS) entry which is preliminary data.</text>
</comment>